<feature type="domain" description="4Fe-4S ferredoxin-type" evidence="5">
    <location>
        <begin position="583"/>
        <end position="612"/>
    </location>
</feature>
<feature type="binding site" evidence="4">
    <location>
        <position position="595"/>
    </location>
    <ligand>
        <name>[4Fe-4S] cluster</name>
        <dbReference type="ChEBI" id="CHEBI:49883"/>
        <label>1</label>
    </ligand>
</feature>
<keyword evidence="3 4" id="KW-0004">4Fe-4S</keyword>
<feature type="domain" description="4Fe-4S ferredoxin-type" evidence="5">
    <location>
        <begin position="614"/>
        <end position="643"/>
    </location>
</feature>
<keyword evidence="3" id="KW-0249">Electron transport</keyword>
<evidence type="ECO:0000256" key="1">
    <source>
        <dbReference type="ARBA" id="ARBA00022723"/>
    </source>
</evidence>
<evidence type="ECO:0000259" key="5">
    <source>
        <dbReference type="PROSITE" id="PS51379"/>
    </source>
</evidence>
<keyword evidence="3 4" id="KW-0408">Iron</keyword>
<feature type="binding site" evidence="4">
    <location>
        <position position="633"/>
    </location>
    <ligand>
        <name>[4Fe-4S] cluster</name>
        <dbReference type="ChEBI" id="CHEBI:49883"/>
        <label>1</label>
    </ligand>
</feature>
<dbReference type="PROSITE" id="PS51379">
    <property type="entry name" value="4FE4S_FER_2"/>
    <property type="match status" value="2"/>
</dbReference>
<dbReference type="InterPro" id="IPR017900">
    <property type="entry name" value="4Fe4S_Fe_S_CS"/>
</dbReference>
<dbReference type="Pfam" id="PF01855">
    <property type="entry name" value="POR_N"/>
    <property type="match status" value="1"/>
</dbReference>
<dbReference type="InterPro" id="IPR017721">
    <property type="entry name" value="IorA"/>
</dbReference>
<organism evidence="6">
    <name type="scientific">Candidatus Methanomethylicus mesodigestus</name>
    <dbReference type="NCBI Taxonomy" id="1867258"/>
    <lineage>
        <taxon>Archaea</taxon>
        <taxon>Thermoproteota</taxon>
        <taxon>Methanosuratincolia</taxon>
        <taxon>Candidatus Methanomethylicales</taxon>
        <taxon>Candidatus Methanomethylicaceae</taxon>
        <taxon>Candidatus Methanomethylicus</taxon>
    </lineage>
</organism>
<comment type="caution">
    <text evidence="6">The sequence shown here is derived from an EMBL/GenBank/DDBJ whole genome shotgun (WGS) entry which is preliminary data.</text>
</comment>
<evidence type="ECO:0000256" key="3">
    <source>
        <dbReference type="PIRNR" id="PIRNR006439"/>
    </source>
</evidence>
<comment type="function">
    <text evidence="3">Catalyzes the ferredoxin-dependent oxidative decarboxylation of arylpyruvates.</text>
</comment>
<dbReference type="PROSITE" id="PS00198">
    <property type="entry name" value="4FE4S_FER_1"/>
    <property type="match status" value="1"/>
</dbReference>
<comment type="catalytic activity">
    <reaction evidence="3">
        <text>indole-3-pyruvate + 2 oxidized [2Fe-2S]-[ferredoxin] + CoA = (indol-3-yl)acetyl-CoA + 2 reduced [2Fe-2S]-[ferredoxin] + CO2 + H(+)</text>
        <dbReference type="Rhea" id="RHEA:12645"/>
        <dbReference type="Rhea" id="RHEA-COMP:10000"/>
        <dbReference type="Rhea" id="RHEA-COMP:10001"/>
        <dbReference type="ChEBI" id="CHEBI:15378"/>
        <dbReference type="ChEBI" id="CHEBI:16526"/>
        <dbReference type="ChEBI" id="CHEBI:17640"/>
        <dbReference type="ChEBI" id="CHEBI:33737"/>
        <dbReference type="ChEBI" id="CHEBI:33738"/>
        <dbReference type="ChEBI" id="CHEBI:57271"/>
        <dbReference type="ChEBI" id="CHEBI:57287"/>
        <dbReference type="EC" id="1.2.7.8"/>
    </reaction>
</comment>
<dbReference type="PIRSF" id="PIRSF006439">
    <property type="entry name" value="Indolepyruvate_ferr_oxidored"/>
    <property type="match status" value="1"/>
</dbReference>
<dbReference type="EC" id="1.2.7.8" evidence="3"/>
<dbReference type="InterPro" id="IPR045025">
    <property type="entry name" value="HACL1-like"/>
</dbReference>
<evidence type="ECO:0000313" key="6">
    <source>
        <dbReference type="EMBL" id="HFK20169.1"/>
    </source>
</evidence>
<dbReference type="Pfam" id="PF02775">
    <property type="entry name" value="TPP_enzyme_C"/>
    <property type="match status" value="1"/>
</dbReference>
<dbReference type="Pfam" id="PF13237">
    <property type="entry name" value="Fer4_10"/>
    <property type="match status" value="1"/>
</dbReference>
<dbReference type="InterPro" id="IPR011766">
    <property type="entry name" value="TPP_enzyme_TPP-bd"/>
</dbReference>
<dbReference type="Gene3D" id="3.40.50.970">
    <property type="match status" value="2"/>
</dbReference>
<name>A0A7C3EVZ3_9CREN</name>
<dbReference type="InterPro" id="IPR002880">
    <property type="entry name" value="Pyrv_Fd/Flavodoxin_OxRdtase_N"/>
</dbReference>
<dbReference type="InterPro" id="IPR017896">
    <property type="entry name" value="4Fe4S_Fe-S-bd"/>
</dbReference>
<dbReference type="GO" id="GO:0044272">
    <property type="term" value="P:sulfur compound biosynthetic process"/>
    <property type="evidence" value="ECO:0007669"/>
    <property type="project" value="UniProtKB-ARBA"/>
</dbReference>
<keyword evidence="2 3" id="KW-0560">Oxidoreductase</keyword>
<dbReference type="FunFam" id="3.40.50.970:FF:000039">
    <property type="entry name" value="Indolepyruvate oxidoreductase subunit IorA"/>
    <property type="match status" value="1"/>
</dbReference>
<accession>A0A7C3EVZ3</accession>
<keyword evidence="3" id="KW-0813">Transport</keyword>
<protein>
    <recommendedName>
        <fullName evidence="3">Indolepyruvate oxidoreductase subunit IorA</fullName>
        <shortName evidence="3">IOR</shortName>
        <ecNumber evidence="3">1.2.7.8</ecNumber>
    </recommendedName>
    <alternativeName>
        <fullName evidence="3">Indolepyruvate ferredoxin oxidoreductase subunit alpha</fullName>
    </alternativeName>
</protein>
<dbReference type="NCBIfam" id="TIGR03336">
    <property type="entry name" value="IOR_alpha"/>
    <property type="match status" value="1"/>
</dbReference>
<dbReference type="CDD" id="cd07034">
    <property type="entry name" value="TPP_PYR_PFOR_IOR-alpha_like"/>
    <property type="match status" value="1"/>
</dbReference>
<dbReference type="GO" id="GO:0046872">
    <property type="term" value="F:metal ion binding"/>
    <property type="evidence" value="ECO:0007669"/>
    <property type="project" value="UniProtKB-UniRule"/>
</dbReference>
<feature type="binding site" evidence="4">
    <location>
        <position position="629"/>
    </location>
    <ligand>
        <name>[4Fe-4S] cluster</name>
        <dbReference type="ChEBI" id="CHEBI:49883"/>
        <label>2</label>
    </ligand>
</feature>
<dbReference type="InterPro" id="IPR029061">
    <property type="entry name" value="THDP-binding"/>
</dbReference>
<dbReference type="GO" id="GO:0006082">
    <property type="term" value="P:organic acid metabolic process"/>
    <property type="evidence" value="ECO:0007669"/>
    <property type="project" value="UniProtKB-ARBA"/>
</dbReference>
<dbReference type="SUPFAM" id="SSF54862">
    <property type="entry name" value="4Fe-4S ferredoxins"/>
    <property type="match status" value="1"/>
</dbReference>
<proteinExistence type="predicted"/>
<dbReference type="GO" id="GO:0030976">
    <property type="term" value="F:thiamine pyrophosphate binding"/>
    <property type="evidence" value="ECO:0007669"/>
    <property type="project" value="InterPro"/>
</dbReference>
<sequence length="645" mass="69912">MSHIIANNEAGKRVLLLGNEAVARGIVESNVEIAASYPGTPASEIVGTLALVADAVGMHVQWSTNEMVALEVAIGGAMCGKRSVASMKHIGANWVVDPLMHVTYHGFNAGLLLISADDASGHSSSNEQDNRYMGLLAEIPVVEPSDVQEAKDYVGKALELSEELRLPVMYRLVTRICHSRGDCALGDISRRPSQPKFHDDYYSDFVLGEGIVGPKVIPKLHRILHRKLESVEALAEKMGLFQVENPEDYGKGKARIGIVVASVPANYVFDFLKTKGLRGKQGLLKLGLTNPFPVKTVSSFIEDYDGILVVEEGEPFIERHIAMLAKDKKPSLNVYGKLSGHLPREGELNYSIVEAALARLLDLPRETVPEEKLRIAEEAEKILTPRVLTMCAGCPHRGAYYAAKKATRTAANGRYLAIGDIGCYTLGMYPPLKFMQDVFCMGGSIGVANGAAKSGISDPILATIGDSTFYHAGIPALINATFNQANIKVMVLDNEVTAMTGYQPHPGCGETATLKPTKKIRIEDICRACGIESIEIVDPYDLNASVRAMERAIRFNGPAVVIFRRLCTQEYLRQARLKGEKLDLYAVDEDACIGCRTCVAAFGCSAIGFNKEKKKSFIDPLSCMGCGVCADVCPSAAIKKSERQG</sequence>
<evidence type="ECO:0000256" key="2">
    <source>
        <dbReference type="ARBA" id="ARBA00023002"/>
    </source>
</evidence>
<feature type="binding site" evidence="4">
    <location>
        <position position="592"/>
    </location>
    <ligand>
        <name>[4Fe-4S] cluster</name>
        <dbReference type="ChEBI" id="CHEBI:49883"/>
        <label>1</label>
    </ligand>
</feature>
<dbReference type="CDD" id="cd02008">
    <property type="entry name" value="TPP_IOR_alpha"/>
    <property type="match status" value="1"/>
</dbReference>
<keyword evidence="1 3" id="KW-0479">Metal-binding</keyword>
<dbReference type="Gene3D" id="3.30.70.20">
    <property type="match status" value="1"/>
</dbReference>
<dbReference type="PANTHER" id="PTHR43710:SF7">
    <property type="entry name" value="INDOLEPYRUVATE OXIDOREDUCTASE SUBUNIT IORA"/>
    <property type="match status" value="1"/>
</dbReference>
<dbReference type="GO" id="GO:0043805">
    <property type="term" value="F:indolepyruvate ferredoxin oxidoreductase activity"/>
    <property type="evidence" value="ECO:0007669"/>
    <property type="project" value="UniProtKB-UniRule"/>
</dbReference>
<comment type="subunit">
    <text evidence="3">Heterodimer of the IorA and IorB subunits.</text>
</comment>
<keyword evidence="6" id="KW-0670">Pyruvate</keyword>
<dbReference type="SUPFAM" id="SSF52518">
    <property type="entry name" value="Thiamin diphosphate-binding fold (THDP-binding)"/>
    <property type="match status" value="2"/>
</dbReference>
<feature type="binding site" evidence="4">
    <location>
        <position position="598"/>
    </location>
    <ligand>
        <name>[4Fe-4S] cluster</name>
        <dbReference type="ChEBI" id="CHEBI:49883"/>
        <label>1</label>
    </ligand>
</feature>
<dbReference type="GO" id="GO:0051539">
    <property type="term" value="F:4 iron, 4 sulfur cluster binding"/>
    <property type="evidence" value="ECO:0007669"/>
    <property type="project" value="UniProtKB-UniRule"/>
</dbReference>
<keyword evidence="3 4" id="KW-0411">Iron-sulfur</keyword>
<dbReference type="AlphaFoldDB" id="A0A7C3EVZ3"/>
<dbReference type="EMBL" id="DSTX01000002">
    <property type="protein sequence ID" value="HFK20169.1"/>
    <property type="molecule type" value="Genomic_DNA"/>
</dbReference>
<feature type="binding site" evidence="4">
    <location>
        <position position="604"/>
    </location>
    <ligand>
        <name>[4Fe-4S] cluster</name>
        <dbReference type="ChEBI" id="CHEBI:49883"/>
        <label>2</label>
    </ligand>
</feature>
<evidence type="ECO:0000256" key="4">
    <source>
        <dbReference type="PIRSR" id="PIRSR006439-50"/>
    </source>
</evidence>
<reference evidence="6" key="1">
    <citation type="journal article" date="2020" name="mSystems">
        <title>Genome- and Community-Level Interaction Insights into Carbon Utilization and Element Cycling Functions of Hydrothermarchaeota in Hydrothermal Sediment.</title>
        <authorList>
            <person name="Zhou Z."/>
            <person name="Liu Y."/>
            <person name="Xu W."/>
            <person name="Pan J."/>
            <person name="Luo Z.H."/>
            <person name="Li M."/>
        </authorList>
    </citation>
    <scope>NUCLEOTIDE SEQUENCE [LARGE SCALE GENOMIC DNA]</scope>
    <source>
        <strain evidence="6">SpSt-468</strain>
    </source>
</reference>
<dbReference type="PANTHER" id="PTHR43710">
    <property type="entry name" value="2-HYDROXYACYL-COA LYASE"/>
    <property type="match status" value="1"/>
</dbReference>
<gene>
    <name evidence="6" type="primary">iorA</name>
    <name evidence="6" type="ORF">ENS19_02710</name>
</gene>
<comment type="cofactor">
    <cofactor evidence="3 4">
        <name>[4Fe-4S] cluster</name>
        <dbReference type="ChEBI" id="CHEBI:49883"/>
    </cofactor>
    <text evidence="3 4">Binds 2 [4Fe-4S] clusters. In this family the first cluster has a non-standard and varying [4Fe-4S] binding motif CX(2)CX(2)CX(4-5)CP.</text>
</comment>
<feature type="binding site" evidence="4">
    <location>
        <position position="626"/>
    </location>
    <ligand>
        <name>[4Fe-4S] cluster</name>
        <dbReference type="ChEBI" id="CHEBI:49883"/>
        <label>2</label>
    </ligand>
</feature>
<feature type="binding site" evidence="4">
    <location>
        <position position="623"/>
    </location>
    <ligand>
        <name>[4Fe-4S] cluster</name>
        <dbReference type="ChEBI" id="CHEBI:49883"/>
        <label>2</label>
    </ligand>
</feature>